<gene>
    <name evidence="10" type="ORF">FM069_13170</name>
</gene>
<accession>A0A553GYC2</accession>
<dbReference type="InterPro" id="IPR003439">
    <property type="entry name" value="ABC_transporter-like_ATP-bd"/>
</dbReference>
<evidence type="ECO:0000259" key="9">
    <source>
        <dbReference type="PROSITE" id="PS50929"/>
    </source>
</evidence>
<dbReference type="Gene3D" id="1.20.1560.10">
    <property type="entry name" value="ABC transporter type 1, transmembrane domain"/>
    <property type="match status" value="1"/>
</dbReference>
<keyword evidence="4 10" id="KW-0067">ATP-binding</keyword>
<dbReference type="GO" id="GO:0005524">
    <property type="term" value="F:ATP binding"/>
    <property type="evidence" value="ECO:0007669"/>
    <property type="project" value="UniProtKB-KW"/>
</dbReference>
<protein>
    <submittedName>
        <fullName evidence="10">ABC transporter ATP-binding protein</fullName>
    </submittedName>
</protein>
<dbReference type="PANTHER" id="PTHR24221:SF654">
    <property type="entry name" value="ATP-BINDING CASSETTE SUB-FAMILY B MEMBER 6"/>
    <property type="match status" value="1"/>
</dbReference>
<feature type="transmembrane region" description="Helical" evidence="7">
    <location>
        <begin position="53"/>
        <end position="75"/>
    </location>
</feature>
<evidence type="ECO:0000259" key="8">
    <source>
        <dbReference type="PROSITE" id="PS50893"/>
    </source>
</evidence>
<feature type="domain" description="ABC transporter" evidence="8">
    <location>
        <begin position="328"/>
        <end position="562"/>
    </location>
</feature>
<keyword evidence="5 7" id="KW-1133">Transmembrane helix</keyword>
<feature type="transmembrane region" description="Helical" evidence="7">
    <location>
        <begin position="153"/>
        <end position="173"/>
    </location>
</feature>
<feature type="transmembrane region" description="Helical" evidence="7">
    <location>
        <begin position="125"/>
        <end position="147"/>
    </location>
</feature>
<dbReference type="InterPro" id="IPR017871">
    <property type="entry name" value="ABC_transporter-like_CS"/>
</dbReference>
<dbReference type="PROSITE" id="PS00211">
    <property type="entry name" value="ABC_TRANSPORTER_1"/>
    <property type="match status" value="1"/>
</dbReference>
<dbReference type="EMBL" id="VJOY01000008">
    <property type="protein sequence ID" value="TRX74485.1"/>
    <property type="molecule type" value="Genomic_DNA"/>
</dbReference>
<dbReference type="GO" id="GO:0005886">
    <property type="term" value="C:plasma membrane"/>
    <property type="evidence" value="ECO:0007669"/>
    <property type="project" value="UniProtKB-SubCell"/>
</dbReference>
<evidence type="ECO:0000313" key="10">
    <source>
        <dbReference type="EMBL" id="TRX74485.1"/>
    </source>
</evidence>
<dbReference type="GO" id="GO:0016887">
    <property type="term" value="F:ATP hydrolysis activity"/>
    <property type="evidence" value="ECO:0007669"/>
    <property type="project" value="InterPro"/>
</dbReference>
<feature type="domain" description="ABC transmembrane type-1" evidence="9">
    <location>
        <begin position="24"/>
        <end position="291"/>
    </location>
</feature>
<keyword evidence="2 7" id="KW-0812">Transmembrane</keyword>
<evidence type="ECO:0000256" key="4">
    <source>
        <dbReference type="ARBA" id="ARBA00022840"/>
    </source>
</evidence>
<dbReference type="RefSeq" id="WP_143488813.1">
    <property type="nucleotide sequence ID" value="NZ_VJOY01000008.1"/>
</dbReference>
<dbReference type="PROSITE" id="PS50893">
    <property type="entry name" value="ABC_TRANSPORTER_2"/>
    <property type="match status" value="1"/>
</dbReference>
<keyword evidence="3" id="KW-0547">Nucleotide-binding</keyword>
<dbReference type="Pfam" id="PF00005">
    <property type="entry name" value="ABC_tran"/>
    <property type="match status" value="1"/>
</dbReference>
<comment type="subcellular location">
    <subcellularLocation>
        <location evidence="1">Cell membrane</location>
        <topology evidence="1">Multi-pass membrane protein</topology>
    </subcellularLocation>
</comment>
<evidence type="ECO:0000256" key="1">
    <source>
        <dbReference type="ARBA" id="ARBA00004651"/>
    </source>
</evidence>
<feature type="transmembrane region" description="Helical" evidence="7">
    <location>
        <begin position="236"/>
        <end position="261"/>
    </location>
</feature>
<evidence type="ECO:0000256" key="5">
    <source>
        <dbReference type="ARBA" id="ARBA00022989"/>
    </source>
</evidence>
<sequence length="593" mass="62336">MTGLDRLRSLPADSRRLLRRALGWSALAAVLDGLCGLALVPLVLAWAHAAPTLGGTLALLLGLTLLQAAVLYGALRAGYRAGGGLAADAVRGLVRHLPRLAPPRVRAVAAPEGLLRGPVLQSMGLPAHLLGPLVAALVTPLTVLAGLAWIDPWIAAGLLLMALPMALALRAGARHTRASEAARNAAEHRVAEQVRAFAEHQALLRAAGRASAAHDRLDQALHDLHRQTRHLLRRSLPAGLALSASVQGAFALVLLAGLWAVQHQALDGPRLVAVLILLARFLEPLSQLTHLDQALRSAWRALDTWLAVLRLPPLTSPAQGGQPVDAGLTATRLGYAGEGADDLLAEVDLRVPAGSLVAIVGPSGAGKSTLLALLGRSFDPDRGAVSLGGVDLRQLSETTLAASRNLVFQDNHLFHGSVAWNLRMARPEADEAALRAAAEQAGLAPDLAGWPDGWDTEVGPGGQRLSGGQRQRICLARALLSPAPLLLLDEPTASLDAAAEARVLDSLAALRGRRTVIVVTHRPALARLADQVMVLEGGRVRAVGADSLLRQRDAWYAAFVAADAEAAPMFPHRSAIDRERSGIESEADPLRSQ</sequence>
<dbReference type="PANTHER" id="PTHR24221">
    <property type="entry name" value="ATP-BINDING CASSETTE SUB-FAMILY B"/>
    <property type="match status" value="1"/>
</dbReference>
<dbReference type="CDD" id="cd03228">
    <property type="entry name" value="ABCC_MRP_Like"/>
    <property type="match status" value="1"/>
</dbReference>
<keyword evidence="11" id="KW-1185">Reference proteome</keyword>
<dbReference type="SUPFAM" id="SSF52540">
    <property type="entry name" value="P-loop containing nucleoside triphosphate hydrolases"/>
    <property type="match status" value="1"/>
</dbReference>
<dbReference type="InterPro" id="IPR011527">
    <property type="entry name" value="ABC1_TM_dom"/>
</dbReference>
<evidence type="ECO:0000256" key="3">
    <source>
        <dbReference type="ARBA" id="ARBA00022741"/>
    </source>
</evidence>
<evidence type="ECO:0000313" key="11">
    <source>
        <dbReference type="Proteomes" id="UP000315235"/>
    </source>
</evidence>
<dbReference type="SUPFAM" id="SSF90123">
    <property type="entry name" value="ABC transporter transmembrane region"/>
    <property type="match status" value="1"/>
</dbReference>
<dbReference type="GO" id="GO:0140359">
    <property type="term" value="F:ABC-type transporter activity"/>
    <property type="evidence" value="ECO:0007669"/>
    <property type="project" value="InterPro"/>
</dbReference>
<dbReference type="InterPro" id="IPR039421">
    <property type="entry name" value="Type_1_exporter"/>
</dbReference>
<dbReference type="Gene3D" id="3.40.50.300">
    <property type="entry name" value="P-loop containing nucleotide triphosphate hydrolases"/>
    <property type="match status" value="1"/>
</dbReference>
<dbReference type="SMART" id="SM00382">
    <property type="entry name" value="AAA"/>
    <property type="match status" value="1"/>
</dbReference>
<name>A0A553GYC2_9PSED</name>
<dbReference type="InterPro" id="IPR027417">
    <property type="entry name" value="P-loop_NTPase"/>
</dbReference>
<dbReference type="AlphaFoldDB" id="A0A553GYC2"/>
<dbReference type="OrthoDB" id="9806127at2"/>
<organism evidence="10 11">
    <name type="scientific">Pseudomonas mangiferae</name>
    <dbReference type="NCBI Taxonomy" id="2593654"/>
    <lineage>
        <taxon>Bacteria</taxon>
        <taxon>Pseudomonadati</taxon>
        <taxon>Pseudomonadota</taxon>
        <taxon>Gammaproteobacteria</taxon>
        <taxon>Pseudomonadales</taxon>
        <taxon>Pseudomonadaceae</taxon>
        <taxon>Pseudomonas</taxon>
    </lineage>
</organism>
<dbReference type="GO" id="GO:0034040">
    <property type="term" value="F:ATPase-coupled lipid transmembrane transporter activity"/>
    <property type="evidence" value="ECO:0007669"/>
    <property type="project" value="TreeGrafter"/>
</dbReference>
<proteinExistence type="predicted"/>
<comment type="caution">
    <text evidence="10">The sequence shown here is derived from an EMBL/GenBank/DDBJ whole genome shotgun (WGS) entry which is preliminary data.</text>
</comment>
<dbReference type="InterPro" id="IPR003593">
    <property type="entry name" value="AAA+_ATPase"/>
</dbReference>
<evidence type="ECO:0000256" key="6">
    <source>
        <dbReference type="ARBA" id="ARBA00023136"/>
    </source>
</evidence>
<reference evidence="10 11" key="1">
    <citation type="submission" date="2019-07" db="EMBL/GenBank/DDBJ databases">
        <title>Pseudomonas mangiferae sp. nov., isolated from bark of mango tree in Thailand.</title>
        <authorList>
            <person name="Srisuk N."/>
            <person name="Anurat P."/>
        </authorList>
    </citation>
    <scope>NUCLEOTIDE SEQUENCE [LARGE SCALE GENOMIC DNA]</scope>
    <source>
        <strain evidence="10 11">DMKU_BBB3-04</strain>
    </source>
</reference>
<dbReference type="InterPro" id="IPR036640">
    <property type="entry name" value="ABC1_TM_sf"/>
</dbReference>
<evidence type="ECO:0000256" key="7">
    <source>
        <dbReference type="SAM" id="Phobius"/>
    </source>
</evidence>
<dbReference type="Proteomes" id="UP000315235">
    <property type="component" value="Unassembled WGS sequence"/>
</dbReference>
<dbReference type="PROSITE" id="PS50929">
    <property type="entry name" value="ABC_TM1F"/>
    <property type="match status" value="1"/>
</dbReference>
<feature type="transmembrane region" description="Helical" evidence="7">
    <location>
        <begin position="21"/>
        <end position="47"/>
    </location>
</feature>
<evidence type="ECO:0000256" key="2">
    <source>
        <dbReference type="ARBA" id="ARBA00022692"/>
    </source>
</evidence>
<keyword evidence="6 7" id="KW-0472">Membrane</keyword>